<protein>
    <recommendedName>
        <fullName evidence="3">DUF1376 domain-containing protein</fullName>
    </recommendedName>
</protein>
<feature type="compositionally biased region" description="Polar residues" evidence="1">
    <location>
        <begin position="117"/>
        <end position="126"/>
    </location>
</feature>
<organism evidence="2">
    <name type="scientific">uncultured Pleomorphomonas sp</name>
    <dbReference type="NCBI Taxonomy" id="442121"/>
    <lineage>
        <taxon>Bacteria</taxon>
        <taxon>Pseudomonadati</taxon>
        <taxon>Pseudomonadota</taxon>
        <taxon>Alphaproteobacteria</taxon>
        <taxon>Hyphomicrobiales</taxon>
        <taxon>Pleomorphomonadaceae</taxon>
        <taxon>Pleomorphomonas</taxon>
        <taxon>environmental samples</taxon>
    </lineage>
</organism>
<feature type="compositionally biased region" description="Polar residues" evidence="1">
    <location>
        <begin position="159"/>
        <end position="168"/>
    </location>
</feature>
<evidence type="ECO:0008006" key="3">
    <source>
        <dbReference type="Google" id="ProtNLM"/>
    </source>
</evidence>
<reference evidence="2" key="1">
    <citation type="submission" date="2016-08" db="EMBL/GenBank/DDBJ databases">
        <authorList>
            <person name="Seilhamer J.J."/>
        </authorList>
    </citation>
    <scope>NUCLEOTIDE SEQUENCE</scope>
    <source>
        <strain evidence="2">86</strain>
    </source>
</reference>
<gene>
    <name evidence="2" type="ORF">KL86PLE_100295</name>
</gene>
<dbReference type="AlphaFoldDB" id="A0A212L2Q7"/>
<feature type="region of interest" description="Disordered" evidence="1">
    <location>
        <begin position="93"/>
        <end position="181"/>
    </location>
</feature>
<dbReference type="RefSeq" id="WP_288199095.1">
    <property type="nucleotide sequence ID" value="NZ_LT608334.1"/>
</dbReference>
<name>A0A212L2Q7_9HYPH</name>
<feature type="compositionally biased region" description="Basic and acidic residues" evidence="1">
    <location>
        <begin position="127"/>
        <end position="157"/>
    </location>
</feature>
<sequence length="436" mass="48360">MTDWFRSWHGAPADPKWRTIAKRAKVPTSLVVSVAWSLLDRASQADERGSIIGADIESLADFLDAEPSDVEAVIKAMHEKGVLDDQRFAAWEKRQPKREDTGSTDRVRQFRERQKAGVSSVSQRSETPMKRSETQRNDTKRFETTDTESETEKKRSESNNQQQHSTTPREPAAAAASSALPTIDTNQFEVLEQKLRAAAGYEQAPYPNLFNVGPILKLTQDGFDLETDILPIIRAKAKTASRPVQSWAFFVPAILEAKQASGKFNGGPFPVAQSAKSKQEQRAEMFAHHRANAKADGFDPDTELGLRKLLMAIARGEWKATWGSDPIGKNGRTERSDILIPAEWLASHLAVLENCAALLWKGGCYNDVEQLARFMGTKAIPAKTADELPNPEMARLCDEYLKIDPLEPPRLSPTTKPSLMPAIPSTFAQDGVSHLK</sequence>
<proteinExistence type="predicted"/>
<evidence type="ECO:0000313" key="2">
    <source>
        <dbReference type="EMBL" id="SCM71639.1"/>
    </source>
</evidence>
<evidence type="ECO:0000256" key="1">
    <source>
        <dbReference type="SAM" id="MobiDB-lite"/>
    </source>
</evidence>
<dbReference type="EMBL" id="FMJD01000002">
    <property type="protein sequence ID" value="SCM71639.1"/>
    <property type="molecule type" value="Genomic_DNA"/>
</dbReference>
<accession>A0A212L2Q7</accession>
<feature type="compositionally biased region" description="Basic and acidic residues" evidence="1">
    <location>
        <begin position="93"/>
        <end position="115"/>
    </location>
</feature>